<dbReference type="GO" id="GO:0005546">
    <property type="term" value="F:phosphatidylinositol-4,5-bisphosphate binding"/>
    <property type="evidence" value="ECO:0007669"/>
    <property type="project" value="InterPro"/>
</dbReference>
<dbReference type="Pfam" id="PF03081">
    <property type="entry name" value="Exo70_C"/>
    <property type="match status" value="1"/>
</dbReference>
<gene>
    <name evidence="6" type="ORF">FEM48_Zijuj05G0123600</name>
</gene>
<evidence type="ECO:0000256" key="1">
    <source>
        <dbReference type="ARBA" id="ARBA00006756"/>
    </source>
</evidence>
<dbReference type="InterPro" id="IPR016159">
    <property type="entry name" value="Cullin_repeat-like_dom_sf"/>
</dbReference>
<keyword evidence="4" id="KW-0175">Coiled coil</keyword>
<evidence type="ECO:0000256" key="2">
    <source>
        <dbReference type="ARBA" id="ARBA00022448"/>
    </source>
</evidence>
<comment type="caution">
    <text evidence="6">The sequence shown here is derived from an EMBL/GenBank/DDBJ whole genome shotgun (WGS) entry which is preliminary data.</text>
</comment>
<dbReference type="EMBL" id="JAEACU010000005">
    <property type="protein sequence ID" value="KAH7528869.1"/>
    <property type="molecule type" value="Genomic_DNA"/>
</dbReference>
<dbReference type="GO" id="GO:0000145">
    <property type="term" value="C:exocyst"/>
    <property type="evidence" value="ECO:0007669"/>
    <property type="project" value="InterPro"/>
</dbReference>
<keyword evidence="3" id="KW-0653">Protein transport</keyword>
<dbReference type="Gene3D" id="1.20.1280.170">
    <property type="entry name" value="Exocyst complex component Exo70"/>
    <property type="match status" value="1"/>
</dbReference>
<dbReference type="InterPro" id="IPR004140">
    <property type="entry name" value="Exo70"/>
</dbReference>
<evidence type="ECO:0000259" key="5">
    <source>
        <dbReference type="Pfam" id="PF03081"/>
    </source>
</evidence>
<dbReference type="SUPFAM" id="SSF74788">
    <property type="entry name" value="Cullin repeat-like"/>
    <property type="match status" value="1"/>
</dbReference>
<feature type="coiled-coil region" evidence="4">
    <location>
        <begin position="103"/>
        <end position="130"/>
    </location>
</feature>
<comment type="function">
    <text evidence="3">Component of the exocyst complex.</text>
</comment>
<dbReference type="AlphaFoldDB" id="A0A978VET0"/>
<comment type="similarity">
    <text evidence="1 3">Belongs to the EXO70 family.</text>
</comment>
<dbReference type="PANTHER" id="PTHR12542">
    <property type="entry name" value="EXOCYST COMPLEX PROTEIN EXO70"/>
    <property type="match status" value="1"/>
</dbReference>
<accession>A0A978VET0</accession>
<evidence type="ECO:0000256" key="4">
    <source>
        <dbReference type="SAM" id="Coils"/>
    </source>
</evidence>
<reference evidence="6" key="1">
    <citation type="journal article" date="2021" name="Front. Plant Sci.">
        <title>Chromosome-Scale Genome Assembly for Chinese Sour Jujube and Insights Into Its Genome Evolution and Domestication Signature.</title>
        <authorList>
            <person name="Shen L.-Y."/>
            <person name="Luo H."/>
            <person name="Wang X.-L."/>
            <person name="Wang X.-M."/>
            <person name="Qiu X.-J."/>
            <person name="Liu H."/>
            <person name="Zhou S.-S."/>
            <person name="Jia K.-H."/>
            <person name="Nie S."/>
            <person name="Bao Y.-T."/>
            <person name="Zhang R.-G."/>
            <person name="Yun Q.-Z."/>
            <person name="Chai Y.-H."/>
            <person name="Lu J.-Y."/>
            <person name="Li Y."/>
            <person name="Zhao S.-W."/>
            <person name="Mao J.-F."/>
            <person name="Jia S.-G."/>
            <person name="Mao Y.-M."/>
        </authorList>
    </citation>
    <scope>NUCLEOTIDE SEQUENCE</scope>
    <source>
        <strain evidence="6">AT0</strain>
        <tissue evidence="6">Leaf</tissue>
    </source>
</reference>
<evidence type="ECO:0000313" key="7">
    <source>
        <dbReference type="Proteomes" id="UP000813462"/>
    </source>
</evidence>
<dbReference type="GO" id="GO:0006887">
    <property type="term" value="P:exocytosis"/>
    <property type="evidence" value="ECO:0007669"/>
    <property type="project" value="UniProtKB-KW"/>
</dbReference>
<sequence length="686" mass="78939">MELCFAYVSSFSKVTEKATAASRDWPLLEKELAQTKTFQLLEISVLGMEDYRSVIPTEEGKRHVIAAAWHITKALVASDYVTDDLRKILTDLDSHLSAMPVIIESEGLELSEFERQLKQAEEDIMTWETNQAMIWDSGPMEAPKFVKFIDEILVLIESLRSLLNEYRKAKELLHRADRVLQLAMSWMEGELIHLLIQHKQFFEPKYMSFRCCVADVVYDESFVSVEEEPEEASQRNRSSNGNESERCTVDLVHPHAIPRLKSIANVMFASNYGQEFCQAFINMRKDALDEYLVILRMENFSIEDILKMEWKSLNHEIRKWCCSMKIIIRVYLASEKKLCDQIFGDMGAVNTCCFIETSKASIAYLLNFGEAVVMGTHQPEKLFRLLDMYEVLGDLLMDIDSLYSEDSGSDIRIEFHKLFIQLGDFARATLAEFGNAIASNTATSPFLGGGIHPLTKYVMNYIKTLMEYVVTLNLLLKYQDAEYSNPVLEHENEQGISSSTSCPMAYHLLSITSTLETNLENRSKLYKDAALQHVFLMNNFHYIVGKVKDSKLRYFFGDAWIRQHIAKVQQHATSYVRASWSSVLLLLKVDGNLSKSAFKERCRCFNVAFEDVYKNQTGWYIRDQQLREDLQISTSQKVVLAYRNFIGRNSAIDSEKIVKYPVEDLENYLLDLFGGSPRSLHNTRRK</sequence>
<protein>
    <recommendedName>
        <fullName evidence="3">Exocyst subunit Exo70 family protein</fullName>
    </recommendedName>
</protein>
<proteinExistence type="inferred from homology"/>
<keyword evidence="2 3" id="KW-0813">Transport</keyword>
<feature type="domain" description="Exocyst complex subunit Exo70 C-terminal" evidence="5">
    <location>
        <begin position="319"/>
        <end position="671"/>
    </location>
</feature>
<name>A0A978VET0_ZIZJJ</name>
<keyword evidence="3" id="KW-0268">Exocytosis</keyword>
<evidence type="ECO:0000256" key="3">
    <source>
        <dbReference type="RuleBase" id="RU365026"/>
    </source>
</evidence>
<dbReference type="InterPro" id="IPR046364">
    <property type="entry name" value="Exo70_C"/>
</dbReference>
<dbReference type="Proteomes" id="UP000813462">
    <property type="component" value="Unassembled WGS sequence"/>
</dbReference>
<dbReference type="GO" id="GO:0015031">
    <property type="term" value="P:protein transport"/>
    <property type="evidence" value="ECO:0007669"/>
    <property type="project" value="UniProtKB-KW"/>
</dbReference>
<evidence type="ECO:0000313" key="6">
    <source>
        <dbReference type="EMBL" id="KAH7528869.1"/>
    </source>
</evidence>
<dbReference type="PANTHER" id="PTHR12542:SF92">
    <property type="entry name" value="EXOCYST COMPLEX COMPONENT EXO70E2"/>
    <property type="match status" value="1"/>
</dbReference>
<organism evidence="6 7">
    <name type="scientific">Ziziphus jujuba var. spinosa</name>
    <dbReference type="NCBI Taxonomy" id="714518"/>
    <lineage>
        <taxon>Eukaryota</taxon>
        <taxon>Viridiplantae</taxon>
        <taxon>Streptophyta</taxon>
        <taxon>Embryophyta</taxon>
        <taxon>Tracheophyta</taxon>
        <taxon>Spermatophyta</taxon>
        <taxon>Magnoliopsida</taxon>
        <taxon>eudicotyledons</taxon>
        <taxon>Gunneridae</taxon>
        <taxon>Pentapetalae</taxon>
        <taxon>rosids</taxon>
        <taxon>fabids</taxon>
        <taxon>Rosales</taxon>
        <taxon>Rhamnaceae</taxon>
        <taxon>Paliureae</taxon>
        <taxon>Ziziphus</taxon>
    </lineage>
</organism>